<dbReference type="InterPro" id="IPR056948">
    <property type="entry name" value="PNGaseA_N"/>
</dbReference>
<sequence>MAALLFFTTLLLLRSSTSHAHPQKSRLFLPNLVDPADSPSVFFEVKRPIEVPKATPCSSLLLQHDFGYTFGQPPVTVSYTPPANCPSLDWSTVVLEWSATCKGRQFDRIFGVWLGGVEILRSCTAEPRATGIYWKVEKDITKFSSLLKQNQTLSVYLGNLVNDVYTGIYHVNLSFHFYPKQGGRKPSAPASIFDSPADLILPISRPPPLNDGYWFIVGNSGAVQQKQFRIPQNAYRAVLEVYVSFHSSDEFWYSNPPNEYISSNNLTDTPGNGAFREVVVSLDGEIVGAICPFTVIYTGGINPLLWRPISGIGSFDLPSYEMEITPFLGDF</sequence>
<proteinExistence type="predicted"/>
<evidence type="ECO:0000256" key="1">
    <source>
        <dbReference type="SAM" id="SignalP"/>
    </source>
</evidence>
<dbReference type="InterPro" id="IPR021102">
    <property type="entry name" value="PNGase_A"/>
</dbReference>
<name>A0A5K0Z7V3_9MAGN</name>
<dbReference type="Gramene" id="NC13G0028810.1">
    <property type="protein sequence ID" value="NC13G0028810.1:cds"/>
    <property type="gene ID" value="NC13G0028810"/>
</dbReference>
<gene>
    <name evidence="3" type="ORF">NYM_LOCUS9619</name>
</gene>
<dbReference type="EMBL" id="LR721778">
    <property type="protein sequence ID" value="VVV85498.1"/>
    <property type="molecule type" value="Genomic_DNA"/>
</dbReference>
<dbReference type="Pfam" id="PF12222">
    <property type="entry name" value="PNGaseA"/>
    <property type="match status" value="1"/>
</dbReference>
<keyword evidence="1" id="KW-0732">Signal</keyword>
<dbReference type="AlphaFoldDB" id="A0A5K0Z7V3"/>
<dbReference type="PANTHER" id="PTHR31104">
    <property type="entry name" value="PEPTIDE-N4-(N-ACETYL-BETA-GLUCOSAMINYL)ASPARAGINE AMIDASE A PROTEIN"/>
    <property type="match status" value="1"/>
</dbReference>
<evidence type="ECO:0000313" key="3">
    <source>
        <dbReference type="EMBL" id="VVV85498.1"/>
    </source>
</evidence>
<reference evidence="3" key="1">
    <citation type="submission" date="2019-09" db="EMBL/GenBank/DDBJ databases">
        <authorList>
            <person name="Zhang L."/>
        </authorList>
    </citation>
    <scope>NUCLEOTIDE SEQUENCE</scope>
</reference>
<protein>
    <recommendedName>
        <fullName evidence="2">Peptide N-acetyl-beta-D-glucosaminyl asparaginase amidase A N-terminal domain-containing protein</fullName>
    </recommendedName>
</protein>
<feature type="signal peptide" evidence="1">
    <location>
        <begin position="1"/>
        <end position="20"/>
    </location>
</feature>
<evidence type="ECO:0000259" key="2">
    <source>
        <dbReference type="Pfam" id="PF12222"/>
    </source>
</evidence>
<organism evidence="3">
    <name type="scientific">Nymphaea colorata</name>
    <name type="common">pocket water lily</name>
    <dbReference type="NCBI Taxonomy" id="210225"/>
    <lineage>
        <taxon>Eukaryota</taxon>
        <taxon>Viridiplantae</taxon>
        <taxon>Streptophyta</taxon>
        <taxon>Embryophyta</taxon>
        <taxon>Tracheophyta</taxon>
        <taxon>Spermatophyta</taxon>
        <taxon>Magnoliopsida</taxon>
        <taxon>Nymphaeales</taxon>
        <taxon>Nymphaeaceae</taxon>
        <taxon>Nymphaea</taxon>
    </lineage>
</organism>
<feature type="domain" description="Peptide N-acetyl-beta-D-glucosaminyl asparaginase amidase A N-terminal" evidence="2">
    <location>
        <begin position="53"/>
        <end position="329"/>
    </location>
</feature>
<feature type="chain" id="PRO_5023922755" description="Peptide N-acetyl-beta-D-glucosaminyl asparaginase amidase A N-terminal domain-containing protein" evidence="1">
    <location>
        <begin position="21"/>
        <end position="331"/>
    </location>
</feature>
<accession>A0A5K0Z7V3</accession>